<gene>
    <name evidence="1" type="ORF">I6H06_05310</name>
    <name evidence="2" type="ORF">NFI99_11610</name>
</gene>
<dbReference type="EMBL" id="CP099583">
    <property type="protein sequence ID" value="USS42819.1"/>
    <property type="molecule type" value="Genomic_DNA"/>
</dbReference>
<evidence type="ECO:0000313" key="1">
    <source>
        <dbReference type="EMBL" id="QPQ91137.1"/>
    </source>
</evidence>
<organism evidence="1 3">
    <name type="scientific">Burkholderia glumae</name>
    <name type="common">Pseudomonas glumae</name>
    <dbReference type="NCBI Taxonomy" id="337"/>
    <lineage>
        <taxon>Bacteria</taxon>
        <taxon>Pseudomonadati</taxon>
        <taxon>Pseudomonadota</taxon>
        <taxon>Betaproteobacteria</taxon>
        <taxon>Burkholderiales</taxon>
        <taxon>Burkholderiaceae</taxon>
        <taxon>Burkholderia</taxon>
    </lineage>
</organism>
<dbReference type="EMBL" id="CP065600">
    <property type="protein sequence ID" value="QPQ91137.1"/>
    <property type="molecule type" value="Genomic_DNA"/>
</dbReference>
<reference evidence="1 3" key="1">
    <citation type="submission" date="2020-12" db="EMBL/GenBank/DDBJ databases">
        <title>FDA dAtabase for Regulatory Grade micrObial Sequences (FDA-ARGOS): Supporting development and validation of Infectious Disease Dx tests.</title>
        <authorList>
            <person name="Minogue T."/>
            <person name="Wolcott M."/>
            <person name="Wasieloski L."/>
            <person name="Aguilar W."/>
            <person name="Moore D."/>
            <person name="Jaissle J."/>
            <person name="Tallon L."/>
            <person name="Sadzewicz L."/>
            <person name="Zhao X."/>
            <person name="Boylan J."/>
            <person name="Ott S."/>
            <person name="Bowen H."/>
            <person name="Vavikolanu K."/>
            <person name="Mehta A."/>
            <person name="Aluvathingal J."/>
            <person name="Nadendla S."/>
            <person name="Yan Y."/>
            <person name="Sichtig H."/>
        </authorList>
    </citation>
    <scope>NUCLEOTIDE SEQUENCE [LARGE SCALE GENOMIC DNA]</scope>
    <source>
        <strain evidence="1 3">FDAARGOS_949</strain>
    </source>
</reference>
<evidence type="ECO:0000313" key="3">
    <source>
        <dbReference type="Proteomes" id="UP000594892"/>
    </source>
</evidence>
<protein>
    <submittedName>
        <fullName evidence="1">Uncharacterized protein</fullName>
    </submittedName>
</protein>
<evidence type="ECO:0000313" key="2">
    <source>
        <dbReference type="EMBL" id="USS42819.1"/>
    </source>
</evidence>
<dbReference type="RefSeq" id="WP_167343584.1">
    <property type="nucleotide sequence ID" value="NZ_CP021075.1"/>
</dbReference>
<proteinExistence type="predicted"/>
<dbReference type="GeneID" id="45699172"/>
<keyword evidence="4" id="KW-1185">Reference proteome</keyword>
<dbReference type="Proteomes" id="UP001056386">
    <property type="component" value="Chromosome 2"/>
</dbReference>
<dbReference type="AlphaFoldDB" id="A0AAP9XXQ0"/>
<accession>A0AAP9XXQ0</accession>
<evidence type="ECO:0000313" key="4">
    <source>
        <dbReference type="Proteomes" id="UP001056386"/>
    </source>
</evidence>
<reference evidence="2" key="2">
    <citation type="submission" date="2022-06" db="EMBL/GenBank/DDBJ databases">
        <title>Draft genome sequence of Burkholderia glumae strain GR20004 isolated from rice panicle showing bacterial panicle blight.</title>
        <authorList>
            <person name="Choi S.Y."/>
            <person name="Lee Y.H."/>
        </authorList>
    </citation>
    <scope>NUCLEOTIDE SEQUENCE</scope>
    <source>
        <strain evidence="2">GR20004</strain>
    </source>
</reference>
<sequence length="55" mass="5388">MTAAHCIVIVLATVGAAVAVAASLEAVGIGHVRIYFGADPLVCTVPAESTPGVTP</sequence>
<name>A0AAP9XXQ0_BURGL</name>
<dbReference type="Proteomes" id="UP000594892">
    <property type="component" value="Chromosome 1"/>
</dbReference>